<evidence type="ECO:0000313" key="1">
    <source>
        <dbReference type="EnsemblMetazoa" id="BGLB039626-PA"/>
    </source>
</evidence>
<dbReference type="KEGG" id="bgt:106055137"/>
<dbReference type="EnsemblMetazoa" id="BGLB039626-RA">
    <property type="protein sequence ID" value="BGLB039626-PA"/>
    <property type="gene ID" value="BGLB039626"/>
</dbReference>
<organism evidence="1 2">
    <name type="scientific">Biomphalaria glabrata</name>
    <name type="common">Bloodfluke planorb</name>
    <name type="synonym">Freshwater snail</name>
    <dbReference type="NCBI Taxonomy" id="6526"/>
    <lineage>
        <taxon>Eukaryota</taxon>
        <taxon>Metazoa</taxon>
        <taxon>Spiralia</taxon>
        <taxon>Lophotrochozoa</taxon>
        <taxon>Mollusca</taxon>
        <taxon>Gastropoda</taxon>
        <taxon>Heterobranchia</taxon>
        <taxon>Euthyneura</taxon>
        <taxon>Panpulmonata</taxon>
        <taxon>Hygrophila</taxon>
        <taxon>Lymnaeoidea</taxon>
        <taxon>Planorbidae</taxon>
        <taxon>Biomphalaria</taxon>
    </lineage>
</organism>
<evidence type="ECO:0000313" key="2">
    <source>
        <dbReference type="Proteomes" id="UP000076420"/>
    </source>
</evidence>
<protein>
    <submittedName>
        <fullName evidence="1">Uncharacterized protein</fullName>
    </submittedName>
</protein>
<dbReference type="Proteomes" id="UP000076420">
    <property type="component" value="Unassembled WGS sequence"/>
</dbReference>
<proteinExistence type="predicted"/>
<reference evidence="1" key="1">
    <citation type="submission" date="2020-05" db="UniProtKB">
        <authorList>
            <consortium name="EnsemblMetazoa"/>
        </authorList>
    </citation>
    <scope>IDENTIFICATION</scope>
    <source>
        <strain evidence="1">BB02</strain>
    </source>
</reference>
<accession>A0A2C9M8D6</accession>
<sequence>MDELCTMKFKTVTNARHEWNPSDCCTCSVRNAVGGMMVSMAMTVNMYYQLWPVTFFWASSDGGKVERMYSPKYYIEETIYRNKEECEREGNNLTAGVDKEKIRKIRIRQYQSPENLCDYGIVEFKDIITLRAYVNIGAYTSWLVEKQFGFQRHWQYIPTRIDCLIKFTSKETYESNSPGVYSCEAFIIYNEGHVVFIFRTTVPRLFWYIPYSFFYNLPVLGAQGIYKKIETKKFFIKDDIYTLAKFRTIWKVKGIALSRLSWPHLYMLGALTEELERRILEMKLCRLRMEGSNLKVCRLIDYAENTYCDCVVTKVGYYRSVHVNMTKPVDVMDMFNLYHIVWYDAEQSEKLIGSKPVWSSPWKVKGLIYRNSL</sequence>
<dbReference type="OrthoDB" id="10370528at2759"/>
<name>A0A2C9M8D6_BIOGL</name>
<dbReference type="AlphaFoldDB" id="A0A2C9M8D6"/>
<gene>
    <name evidence="1" type="primary">106055137</name>
</gene>
<dbReference type="VEuPathDB" id="VectorBase:BGLAX_041196"/>
<dbReference type="VEuPathDB" id="VectorBase:BGLB039626"/>
<dbReference type="VEuPathDB" id="VectorBase:BGLAX_049818"/>